<dbReference type="Proteomes" id="UP000199012">
    <property type="component" value="Unassembled WGS sequence"/>
</dbReference>
<dbReference type="InterPro" id="IPR000792">
    <property type="entry name" value="Tscrpt_reg_LuxR_C"/>
</dbReference>
<dbReference type="PRINTS" id="PR00038">
    <property type="entry name" value="HTHLUXR"/>
</dbReference>
<feature type="domain" description="HTH luxR-type" evidence="6">
    <location>
        <begin position="168"/>
        <end position="233"/>
    </location>
</feature>
<dbReference type="Pfam" id="PF00196">
    <property type="entry name" value="GerE"/>
    <property type="match status" value="1"/>
</dbReference>
<evidence type="ECO:0000259" key="7">
    <source>
        <dbReference type="PROSITE" id="PS50110"/>
    </source>
</evidence>
<evidence type="ECO:0000256" key="5">
    <source>
        <dbReference type="SAM" id="MobiDB-lite"/>
    </source>
</evidence>
<dbReference type="InterPro" id="IPR001789">
    <property type="entry name" value="Sig_transdc_resp-reg_receiver"/>
</dbReference>
<protein>
    <submittedName>
        <fullName evidence="8">DNA-binding response regulator, NarL/FixJ family, contains REC and HTH domains</fullName>
    </submittedName>
</protein>
<dbReference type="PANTHER" id="PTHR44688">
    <property type="entry name" value="DNA-BINDING TRANSCRIPTIONAL ACTIVATOR DEVR_DOSR"/>
    <property type="match status" value="1"/>
</dbReference>
<dbReference type="Gene3D" id="1.10.10.10">
    <property type="entry name" value="Winged helix-like DNA-binding domain superfamily/Winged helix DNA-binding domain"/>
    <property type="match status" value="1"/>
</dbReference>
<dbReference type="SMART" id="SM00421">
    <property type="entry name" value="HTH_LUXR"/>
    <property type="match status" value="1"/>
</dbReference>
<gene>
    <name evidence="8" type="ORF">SAMN05421867_105227</name>
</gene>
<evidence type="ECO:0000256" key="2">
    <source>
        <dbReference type="ARBA" id="ARBA00023125"/>
    </source>
</evidence>
<dbReference type="PROSITE" id="PS50110">
    <property type="entry name" value="RESPONSE_REGULATORY"/>
    <property type="match status" value="1"/>
</dbReference>
<evidence type="ECO:0000256" key="3">
    <source>
        <dbReference type="ARBA" id="ARBA00023163"/>
    </source>
</evidence>
<dbReference type="STRING" id="988821.SAMN05421867_105227"/>
<organism evidence="8 9">
    <name type="scientific">Cellulomonas marina</name>
    <dbReference type="NCBI Taxonomy" id="988821"/>
    <lineage>
        <taxon>Bacteria</taxon>
        <taxon>Bacillati</taxon>
        <taxon>Actinomycetota</taxon>
        <taxon>Actinomycetes</taxon>
        <taxon>Micrococcales</taxon>
        <taxon>Cellulomonadaceae</taxon>
        <taxon>Cellulomonas</taxon>
    </lineage>
</organism>
<dbReference type="InterPro" id="IPR016032">
    <property type="entry name" value="Sig_transdc_resp-reg_C-effctor"/>
</dbReference>
<dbReference type="AlphaFoldDB" id="A0A1I0XSS5"/>
<dbReference type="PROSITE" id="PS50043">
    <property type="entry name" value="HTH_LUXR_2"/>
    <property type="match status" value="1"/>
</dbReference>
<feature type="region of interest" description="Disordered" evidence="5">
    <location>
        <begin position="140"/>
        <end position="163"/>
    </location>
</feature>
<sequence>MAGVVICHSSAMIRERLVVTSVGVPALTPVRAAGSVDELVALVRRVPPTVVLLDAHIGAPGAVDAVRALRALSPTTAVVILAMPDDAESLDKALALGARGFLAPEVGRAELAAVAAHVMASPVQQRPMGVAGEAGRPVASAPVGALPHPRSLGASDAPGSAGASVVAPDGQMIVLTKREVEVLVGMSNGQSNSQIGQSLFLSEDTIKTHARRLFRKLGAADRAQAVAIGLRRGLIR</sequence>
<dbReference type="GO" id="GO:0006355">
    <property type="term" value="P:regulation of DNA-templated transcription"/>
    <property type="evidence" value="ECO:0007669"/>
    <property type="project" value="InterPro"/>
</dbReference>
<dbReference type="RefSeq" id="WP_090032030.1">
    <property type="nucleotide sequence ID" value="NZ_BONM01000025.1"/>
</dbReference>
<dbReference type="SUPFAM" id="SSF52172">
    <property type="entry name" value="CheY-like"/>
    <property type="match status" value="1"/>
</dbReference>
<name>A0A1I0XSS5_9CELL</name>
<keyword evidence="3" id="KW-0804">Transcription</keyword>
<dbReference type="GO" id="GO:0003677">
    <property type="term" value="F:DNA binding"/>
    <property type="evidence" value="ECO:0007669"/>
    <property type="project" value="UniProtKB-KW"/>
</dbReference>
<keyword evidence="4" id="KW-0597">Phosphoprotein</keyword>
<evidence type="ECO:0000313" key="9">
    <source>
        <dbReference type="Proteomes" id="UP000199012"/>
    </source>
</evidence>
<dbReference type="PANTHER" id="PTHR44688:SF16">
    <property type="entry name" value="DNA-BINDING TRANSCRIPTIONAL ACTIVATOR DEVR_DOSR"/>
    <property type="match status" value="1"/>
</dbReference>
<dbReference type="InterPro" id="IPR036388">
    <property type="entry name" value="WH-like_DNA-bd_sf"/>
</dbReference>
<dbReference type="OrthoDB" id="9808843at2"/>
<keyword evidence="2 8" id="KW-0238">DNA-binding</keyword>
<keyword evidence="1" id="KW-0805">Transcription regulation</keyword>
<keyword evidence="9" id="KW-1185">Reference proteome</keyword>
<evidence type="ECO:0000313" key="8">
    <source>
        <dbReference type="EMBL" id="SFB03310.1"/>
    </source>
</evidence>
<evidence type="ECO:0000256" key="1">
    <source>
        <dbReference type="ARBA" id="ARBA00023015"/>
    </source>
</evidence>
<accession>A0A1I0XSS5</accession>
<dbReference type="PROSITE" id="PS00622">
    <property type="entry name" value="HTH_LUXR_1"/>
    <property type="match status" value="1"/>
</dbReference>
<evidence type="ECO:0000256" key="4">
    <source>
        <dbReference type="PROSITE-ProRule" id="PRU00169"/>
    </source>
</evidence>
<dbReference type="EMBL" id="FOKA01000005">
    <property type="protein sequence ID" value="SFB03310.1"/>
    <property type="molecule type" value="Genomic_DNA"/>
</dbReference>
<feature type="domain" description="Response regulatory" evidence="7">
    <location>
        <begin position="3"/>
        <end position="119"/>
    </location>
</feature>
<dbReference type="CDD" id="cd06170">
    <property type="entry name" value="LuxR_C_like"/>
    <property type="match status" value="1"/>
</dbReference>
<reference evidence="8 9" key="1">
    <citation type="submission" date="2016-10" db="EMBL/GenBank/DDBJ databases">
        <authorList>
            <person name="de Groot N.N."/>
        </authorList>
    </citation>
    <scope>NUCLEOTIDE SEQUENCE [LARGE SCALE GENOMIC DNA]</scope>
    <source>
        <strain evidence="8 9">CGMCC 4.6945</strain>
    </source>
</reference>
<proteinExistence type="predicted"/>
<dbReference type="SUPFAM" id="SSF46894">
    <property type="entry name" value="C-terminal effector domain of the bipartite response regulators"/>
    <property type="match status" value="1"/>
</dbReference>
<dbReference type="GO" id="GO:0000160">
    <property type="term" value="P:phosphorelay signal transduction system"/>
    <property type="evidence" value="ECO:0007669"/>
    <property type="project" value="InterPro"/>
</dbReference>
<evidence type="ECO:0000259" key="6">
    <source>
        <dbReference type="PROSITE" id="PS50043"/>
    </source>
</evidence>
<feature type="compositionally biased region" description="Low complexity" evidence="5">
    <location>
        <begin position="153"/>
        <end position="163"/>
    </location>
</feature>
<dbReference type="Gene3D" id="3.40.50.2300">
    <property type="match status" value="1"/>
</dbReference>
<feature type="modified residue" description="4-aspartylphosphate" evidence="4">
    <location>
        <position position="54"/>
    </location>
</feature>
<dbReference type="InterPro" id="IPR011006">
    <property type="entry name" value="CheY-like_superfamily"/>
</dbReference>